<dbReference type="Pfam" id="PF00067">
    <property type="entry name" value="p450"/>
    <property type="match status" value="1"/>
</dbReference>
<dbReference type="PANTHER" id="PTHR46696">
    <property type="entry name" value="P450, PUTATIVE (EUROFUNG)-RELATED"/>
    <property type="match status" value="1"/>
</dbReference>
<dbReference type="AlphaFoldDB" id="A0A1E7KQ08"/>
<dbReference type="InterPro" id="IPR001128">
    <property type="entry name" value="Cyt_P450"/>
</dbReference>
<dbReference type="GO" id="GO:0005506">
    <property type="term" value="F:iron ion binding"/>
    <property type="evidence" value="ECO:0007669"/>
    <property type="project" value="InterPro"/>
</dbReference>
<evidence type="ECO:0000313" key="3">
    <source>
        <dbReference type="Proteomes" id="UP000176101"/>
    </source>
</evidence>
<dbReference type="PRINTS" id="PR00359">
    <property type="entry name" value="BP450"/>
</dbReference>
<proteinExistence type="inferred from homology"/>
<dbReference type="SUPFAM" id="SSF48264">
    <property type="entry name" value="Cytochrome P450"/>
    <property type="match status" value="1"/>
</dbReference>
<dbReference type="Gene3D" id="1.10.630.10">
    <property type="entry name" value="Cytochrome P450"/>
    <property type="match status" value="1"/>
</dbReference>
<accession>A0A1E7KQ08</accession>
<evidence type="ECO:0000313" key="2">
    <source>
        <dbReference type="EMBL" id="OEV06032.1"/>
    </source>
</evidence>
<dbReference type="STRING" id="1075402.AN216_00735"/>
<gene>
    <name evidence="2" type="ORF">AN216_00735</name>
</gene>
<dbReference type="InterPro" id="IPR036396">
    <property type="entry name" value="Cyt_P450_sf"/>
</dbReference>
<sequence>MPVSDTDLFSDATLSEPYAPYAALREAGPAVWLSRHQAWAVTGYAEVKQVLEDTETFSSVDGVALTDLANQQFLAGTVLASDGANHARLRRPLSRQLNPRAMRSLAERIRRQADDLVVEYVNRGRFDAVELATRMVADVVMELMGLPDSTRGKVLEGAAATFDLFGPDNERYQRSAPIAGAMLAFLHEEVSRDTVRPGSWMSAIYQAVDDGRLEEADCVPLMSAYTTAGMDTTIHGLSTAIHLLATHPAQWAALRASDASSENAFHETIRYDAPVQGFGRRATRDTHIGGTAIAANDQLWVSHGASGRDPRKWGADADSFRVDRADAAEHLALGSGPHSCAGNHLAALEAGSLLSSLVDRCVELELDGEPVRALNNVLRGWHSLPVRVAPAG</sequence>
<dbReference type="GO" id="GO:0020037">
    <property type="term" value="F:heme binding"/>
    <property type="evidence" value="ECO:0007669"/>
    <property type="project" value="InterPro"/>
</dbReference>
<evidence type="ECO:0008006" key="4">
    <source>
        <dbReference type="Google" id="ProtNLM"/>
    </source>
</evidence>
<comment type="caution">
    <text evidence="2">The sequence shown here is derived from an EMBL/GenBank/DDBJ whole genome shotgun (WGS) entry which is preliminary data.</text>
</comment>
<dbReference type="PANTHER" id="PTHR46696:SF1">
    <property type="entry name" value="CYTOCHROME P450 YJIB-RELATED"/>
    <property type="match status" value="1"/>
</dbReference>
<dbReference type="Proteomes" id="UP000176101">
    <property type="component" value="Unassembled WGS sequence"/>
</dbReference>
<dbReference type="GO" id="GO:0016705">
    <property type="term" value="F:oxidoreductase activity, acting on paired donors, with incorporation or reduction of molecular oxygen"/>
    <property type="evidence" value="ECO:0007669"/>
    <property type="project" value="InterPro"/>
</dbReference>
<dbReference type="EMBL" id="LJGU01000089">
    <property type="protein sequence ID" value="OEV06032.1"/>
    <property type="molecule type" value="Genomic_DNA"/>
</dbReference>
<evidence type="ECO:0000256" key="1">
    <source>
        <dbReference type="ARBA" id="ARBA00010617"/>
    </source>
</evidence>
<keyword evidence="3" id="KW-1185">Reference proteome</keyword>
<protein>
    <recommendedName>
        <fullName evidence="4">Cytochrome</fullName>
    </recommendedName>
</protein>
<comment type="similarity">
    <text evidence="1">Belongs to the cytochrome P450 family.</text>
</comment>
<name>A0A1E7KQ08_9ACTN</name>
<dbReference type="GO" id="GO:0004497">
    <property type="term" value="F:monooxygenase activity"/>
    <property type="evidence" value="ECO:0007669"/>
    <property type="project" value="InterPro"/>
</dbReference>
<reference evidence="2 3" key="1">
    <citation type="journal article" date="2016" name="Front. Microbiol.">
        <title>Comparative Genomics Analysis of Streptomyces Species Reveals Their Adaptation to the Marine Environment and Their Diversity at the Genomic Level.</title>
        <authorList>
            <person name="Tian X."/>
            <person name="Zhang Z."/>
            <person name="Yang T."/>
            <person name="Chen M."/>
            <person name="Li J."/>
            <person name="Chen F."/>
            <person name="Yang J."/>
            <person name="Li W."/>
            <person name="Zhang B."/>
            <person name="Zhang Z."/>
            <person name="Wu J."/>
            <person name="Zhang C."/>
            <person name="Long L."/>
            <person name="Xiao J."/>
        </authorList>
    </citation>
    <scope>NUCLEOTIDE SEQUENCE [LARGE SCALE GENOMIC DNA]</scope>
    <source>
        <strain evidence="2 3">SCSIO 02100</strain>
    </source>
</reference>
<dbReference type="InterPro" id="IPR002397">
    <property type="entry name" value="Cyt_P450_B"/>
</dbReference>
<organism evidence="2 3">
    <name type="scientific">Streptomyces oceani</name>
    <dbReference type="NCBI Taxonomy" id="1075402"/>
    <lineage>
        <taxon>Bacteria</taxon>
        <taxon>Bacillati</taxon>
        <taxon>Actinomycetota</taxon>
        <taxon>Actinomycetes</taxon>
        <taxon>Kitasatosporales</taxon>
        <taxon>Streptomycetaceae</taxon>
        <taxon>Streptomyces</taxon>
    </lineage>
</organism>